<evidence type="ECO:0000313" key="1">
    <source>
        <dbReference type="EMBL" id="MPC27261.1"/>
    </source>
</evidence>
<reference evidence="1 2" key="1">
    <citation type="submission" date="2019-05" db="EMBL/GenBank/DDBJ databases">
        <title>Another draft genome of Portunus trituberculatus and its Hox gene families provides insights of decapod evolution.</title>
        <authorList>
            <person name="Jeong J.-H."/>
            <person name="Song I."/>
            <person name="Kim S."/>
            <person name="Choi T."/>
            <person name="Kim D."/>
            <person name="Ryu S."/>
            <person name="Kim W."/>
        </authorList>
    </citation>
    <scope>NUCLEOTIDE SEQUENCE [LARGE SCALE GENOMIC DNA]</scope>
    <source>
        <tissue evidence="1">Muscle</tissue>
    </source>
</reference>
<keyword evidence="2" id="KW-1185">Reference proteome</keyword>
<gene>
    <name evidence="1" type="ORF">E2C01_020428</name>
</gene>
<comment type="caution">
    <text evidence="1">The sequence shown here is derived from an EMBL/GenBank/DDBJ whole genome shotgun (WGS) entry which is preliminary data.</text>
</comment>
<dbReference type="Proteomes" id="UP000324222">
    <property type="component" value="Unassembled WGS sequence"/>
</dbReference>
<proteinExistence type="predicted"/>
<dbReference type="AlphaFoldDB" id="A0A5B7DZU7"/>
<name>A0A5B7DZU7_PORTR</name>
<sequence length="126" mass="14018">MSAEMLLEPKYIRLRKDMKSTAGAGVMRFTWIMKSEDLNTKGQVLVECLTEYCASAMHAECTIGVMVAPAFCFLQADICNKTPTLAAQKHHGSHPAWPRCDASTYEGDTPHSCDQQLSNSQNYLDK</sequence>
<protein>
    <submittedName>
        <fullName evidence="1">Uncharacterized protein</fullName>
    </submittedName>
</protein>
<accession>A0A5B7DZU7</accession>
<organism evidence="1 2">
    <name type="scientific">Portunus trituberculatus</name>
    <name type="common">Swimming crab</name>
    <name type="synonym">Neptunus trituberculatus</name>
    <dbReference type="NCBI Taxonomy" id="210409"/>
    <lineage>
        <taxon>Eukaryota</taxon>
        <taxon>Metazoa</taxon>
        <taxon>Ecdysozoa</taxon>
        <taxon>Arthropoda</taxon>
        <taxon>Crustacea</taxon>
        <taxon>Multicrustacea</taxon>
        <taxon>Malacostraca</taxon>
        <taxon>Eumalacostraca</taxon>
        <taxon>Eucarida</taxon>
        <taxon>Decapoda</taxon>
        <taxon>Pleocyemata</taxon>
        <taxon>Brachyura</taxon>
        <taxon>Eubrachyura</taxon>
        <taxon>Portunoidea</taxon>
        <taxon>Portunidae</taxon>
        <taxon>Portuninae</taxon>
        <taxon>Portunus</taxon>
    </lineage>
</organism>
<dbReference type="EMBL" id="VSRR010001716">
    <property type="protein sequence ID" value="MPC27261.1"/>
    <property type="molecule type" value="Genomic_DNA"/>
</dbReference>
<evidence type="ECO:0000313" key="2">
    <source>
        <dbReference type="Proteomes" id="UP000324222"/>
    </source>
</evidence>